<dbReference type="EMBL" id="BOQN01000206">
    <property type="protein sequence ID" value="GIM98235.1"/>
    <property type="molecule type" value="Genomic_DNA"/>
</dbReference>
<protein>
    <submittedName>
        <fullName evidence="1">Uncharacterized protein</fullName>
    </submittedName>
</protein>
<proteinExistence type="predicted"/>
<evidence type="ECO:0000313" key="2">
    <source>
        <dbReference type="Proteomes" id="UP000677082"/>
    </source>
</evidence>
<reference evidence="1 2" key="1">
    <citation type="submission" date="2021-03" db="EMBL/GenBank/DDBJ databases">
        <title>Whole genome shotgun sequence of Actinoplanes toevensis NBRC 105298.</title>
        <authorList>
            <person name="Komaki H."/>
            <person name="Tamura T."/>
        </authorList>
    </citation>
    <scope>NUCLEOTIDE SEQUENCE [LARGE SCALE GENOMIC DNA]</scope>
    <source>
        <strain evidence="1 2">NBRC 105298</strain>
    </source>
</reference>
<name>A0A920BRQ1_9ACTN</name>
<sequence>MTAYDPGVSERSWEIEPGCGVGPLRFGASRAELHALLGSHRAFRRSPASDLTDQYETGMVMLTCSDDEGLHLIEIPDPDGVHYFGVQLGGTVMTVLSDLRAAGIEVTADDSGWLLADGAVGLYTSSSEQDAQVEVVTAVGPGHEMRGQIVFFEAGADAMPTMSSYVVTPGAGVGPVMLGQHRDEVRRRLNGGLCWQHAAGSREPVEDSFRDDRLVVRYGPGLLADRIFVTKADAVLLNGINLMPAYPLTIEDVRQLLAQAGHPLIELEAAIEIADAGVQILTMRPSPSSDGRLPVACVAISARTASSGASQAGLW</sequence>
<organism evidence="1 2">
    <name type="scientific">Paractinoplanes toevensis</name>
    <dbReference type="NCBI Taxonomy" id="571911"/>
    <lineage>
        <taxon>Bacteria</taxon>
        <taxon>Bacillati</taxon>
        <taxon>Actinomycetota</taxon>
        <taxon>Actinomycetes</taxon>
        <taxon>Micromonosporales</taxon>
        <taxon>Micromonosporaceae</taxon>
        <taxon>Paractinoplanes</taxon>
    </lineage>
</organism>
<dbReference type="Proteomes" id="UP000677082">
    <property type="component" value="Unassembled WGS sequence"/>
</dbReference>
<dbReference type="AlphaFoldDB" id="A0A920BRQ1"/>
<accession>A0A920BRQ1</accession>
<comment type="caution">
    <text evidence="1">The sequence shown here is derived from an EMBL/GenBank/DDBJ whole genome shotgun (WGS) entry which is preliminary data.</text>
</comment>
<evidence type="ECO:0000313" key="1">
    <source>
        <dbReference type="EMBL" id="GIM98235.1"/>
    </source>
</evidence>
<gene>
    <name evidence="1" type="ORF">Ato02nite_100280</name>
</gene>
<keyword evidence="2" id="KW-1185">Reference proteome</keyword>